<name>A0A5B6W6P7_9ROSI</name>
<comment type="caution">
    <text evidence="2">The sequence shown here is derived from an EMBL/GenBank/DDBJ whole genome shotgun (WGS) entry which is preliminary data.</text>
</comment>
<evidence type="ECO:0000259" key="1">
    <source>
        <dbReference type="Pfam" id="PF13976"/>
    </source>
</evidence>
<feature type="domain" description="GAG-pre-integrase" evidence="1">
    <location>
        <begin position="92"/>
        <end position="136"/>
    </location>
</feature>
<proteinExistence type="predicted"/>
<evidence type="ECO:0000313" key="2">
    <source>
        <dbReference type="EMBL" id="KAA3477341.1"/>
    </source>
</evidence>
<dbReference type="OrthoDB" id="1726258at2759"/>
<gene>
    <name evidence="2" type="ORF">EPI10_011235</name>
</gene>
<dbReference type="EMBL" id="SMMG02000004">
    <property type="protein sequence ID" value="KAA3477341.1"/>
    <property type="molecule type" value="Genomic_DNA"/>
</dbReference>
<evidence type="ECO:0000313" key="3">
    <source>
        <dbReference type="Proteomes" id="UP000325315"/>
    </source>
</evidence>
<accession>A0A5B6W6P7</accession>
<protein>
    <submittedName>
        <fullName evidence="2">Retroelement pol polyprotein-like</fullName>
    </submittedName>
</protein>
<reference evidence="3" key="1">
    <citation type="journal article" date="2019" name="Plant Biotechnol. J.">
        <title>Genome sequencing of the Australian wild diploid species Gossypium australe highlights disease resistance and delayed gland morphogenesis.</title>
        <authorList>
            <person name="Cai Y."/>
            <person name="Cai X."/>
            <person name="Wang Q."/>
            <person name="Wang P."/>
            <person name="Zhang Y."/>
            <person name="Cai C."/>
            <person name="Xu Y."/>
            <person name="Wang K."/>
            <person name="Zhou Z."/>
            <person name="Wang C."/>
            <person name="Geng S."/>
            <person name="Li B."/>
            <person name="Dong Q."/>
            <person name="Hou Y."/>
            <person name="Wang H."/>
            <person name="Ai P."/>
            <person name="Liu Z."/>
            <person name="Yi F."/>
            <person name="Sun M."/>
            <person name="An G."/>
            <person name="Cheng J."/>
            <person name="Zhang Y."/>
            <person name="Shi Q."/>
            <person name="Xie Y."/>
            <person name="Shi X."/>
            <person name="Chang Y."/>
            <person name="Huang F."/>
            <person name="Chen Y."/>
            <person name="Hong S."/>
            <person name="Mi L."/>
            <person name="Sun Q."/>
            <person name="Zhang L."/>
            <person name="Zhou B."/>
            <person name="Peng R."/>
            <person name="Zhang X."/>
            <person name="Liu F."/>
        </authorList>
    </citation>
    <scope>NUCLEOTIDE SEQUENCE [LARGE SCALE GENOMIC DNA]</scope>
    <source>
        <strain evidence="3">cv. PA1801</strain>
    </source>
</reference>
<dbReference type="InterPro" id="IPR025724">
    <property type="entry name" value="GAG-pre-integrase_dom"/>
</dbReference>
<sequence length="138" mass="15737">MQASVSTISGSIKTIQGFERAAILLPRGTKFQINDALYSPKSPKNLLSFKDIRHNGYHIETISEENDEYLQITSIIQGNKIILEKLFTLFFGLYYTRISTIEAHAIINQKFTDDFIIWHDRLGHLGSIMMQKIIGNSC</sequence>
<dbReference type="AlphaFoldDB" id="A0A5B6W6P7"/>
<organism evidence="2 3">
    <name type="scientific">Gossypium australe</name>
    <dbReference type="NCBI Taxonomy" id="47621"/>
    <lineage>
        <taxon>Eukaryota</taxon>
        <taxon>Viridiplantae</taxon>
        <taxon>Streptophyta</taxon>
        <taxon>Embryophyta</taxon>
        <taxon>Tracheophyta</taxon>
        <taxon>Spermatophyta</taxon>
        <taxon>Magnoliopsida</taxon>
        <taxon>eudicotyledons</taxon>
        <taxon>Gunneridae</taxon>
        <taxon>Pentapetalae</taxon>
        <taxon>rosids</taxon>
        <taxon>malvids</taxon>
        <taxon>Malvales</taxon>
        <taxon>Malvaceae</taxon>
        <taxon>Malvoideae</taxon>
        <taxon>Gossypium</taxon>
    </lineage>
</organism>
<dbReference type="Pfam" id="PF13976">
    <property type="entry name" value="gag_pre-integrs"/>
    <property type="match status" value="1"/>
</dbReference>
<dbReference type="Proteomes" id="UP000325315">
    <property type="component" value="Unassembled WGS sequence"/>
</dbReference>
<keyword evidence="3" id="KW-1185">Reference proteome</keyword>